<protein>
    <submittedName>
        <fullName evidence="1">Uncharacterized protein</fullName>
    </submittedName>
</protein>
<evidence type="ECO:0000313" key="2">
    <source>
        <dbReference type="Proteomes" id="UP000821865"/>
    </source>
</evidence>
<keyword evidence="2" id="KW-1185">Reference proteome</keyword>
<dbReference type="Proteomes" id="UP000821865">
    <property type="component" value="Chromosome 9"/>
</dbReference>
<organism evidence="1 2">
    <name type="scientific">Dermacentor silvarum</name>
    <name type="common">Tick</name>
    <dbReference type="NCBI Taxonomy" id="543639"/>
    <lineage>
        <taxon>Eukaryota</taxon>
        <taxon>Metazoa</taxon>
        <taxon>Ecdysozoa</taxon>
        <taxon>Arthropoda</taxon>
        <taxon>Chelicerata</taxon>
        <taxon>Arachnida</taxon>
        <taxon>Acari</taxon>
        <taxon>Parasitiformes</taxon>
        <taxon>Ixodida</taxon>
        <taxon>Ixodoidea</taxon>
        <taxon>Ixodidae</taxon>
        <taxon>Rhipicephalinae</taxon>
        <taxon>Dermacentor</taxon>
    </lineage>
</organism>
<gene>
    <name evidence="1" type="ORF">HPB49_021580</name>
</gene>
<comment type="caution">
    <text evidence="1">The sequence shown here is derived from an EMBL/GenBank/DDBJ whole genome shotgun (WGS) entry which is preliminary data.</text>
</comment>
<accession>A0ACB8C5L1</accession>
<sequence>MSREQSFEQVGASARLLRNSEKSDKEAASPPTPASIRLPKTIHEQSLRSKLGTFKDAPQDQSTDATPATLTPATTGSHARQSRHRRQLETRPEGRTTTTRPPKRQVVVSPARPSSIVELPAGNVFADGPREELILFEAPNFPTTKQQWPQNSRTHLTSLPKSAEQPGKSASKYGTPTVLASSPVAPRALPLPEVRGRPAMSAALIAGGRTNFVQFWTLSIVATGTLGLPLGMLILSYMATPQLNISSIPAVHTTLLTAASHSGRTKASPVPSSFSSASWPMTADPMTTDPWAGLPALCRHQPHFNDNTHRVTPQRPHALPPPTRRNLFCLFNATRFYRGGSLDFVPHNLPFTHCPNVVYWSFGITDGVPSSRTPAFEKQFGLNKLRHTANSSGAPYVKILLAVGGYREENPQLTLLDRDAGALSRFASGTIRLVTSNLLDGLAVHWREAEPGCQSGTTRDASALRAMFLAVRSVFQLNGFPGLLALILPTQVSSTDAIVDGVVDVVDYVFLEVRQVKPPPHRITYTFCGQLASTIVGLIEKSPRYVGNEAKFCPVLSVAPWLAEALPGYSGSTVPLLIRLSAASQSGSEPGVGSALNMRGPPEPCHIRSPAPNNDEACLAVTSAGNTNPLLVYMFHTNATLWKIFSQPGMPANSSVRCALLVDLDLDNYVKNGRVNFPVYWLIQYVYWALEHRGTDFVRMSMRNC</sequence>
<reference evidence="1" key="1">
    <citation type="submission" date="2020-05" db="EMBL/GenBank/DDBJ databases">
        <title>Large-scale comparative analyses of tick genomes elucidate their genetic diversity and vector capacities.</title>
        <authorList>
            <person name="Jia N."/>
            <person name="Wang J."/>
            <person name="Shi W."/>
            <person name="Du L."/>
            <person name="Sun Y."/>
            <person name="Zhan W."/>
            <person name="Jiang J."/>
            <person name="Wang Q."/>
            <person name="Zhang B."/>
            <person name="Ji P."/>
            <person name="Sakyi L.B."/>
            <person name="Cui X."/>
            <person name="Yuan T."/>
            <person name="Jiang B."/>
            <person name="Yang W."/>
            <person name="Lam T.T.-Y."/>
            <person name="Chang Q."/>
            <person name="Ding S."/>
            <person name="Wang X."/>
            <person name="Zhu J."/>
            <person name="Ruan X."/>
            <person name="Zhao L."/>
            <person name="Wei J."/>
            <person name="Que T."/>
            <person name="Du C."/>
            <person name="Cheng J."/>
            <person name="Dai P."/>
            <person name="Han X."/>
            <person name="Huang E."/>
            <person name="Gao Y."/>
            <person name="Liu J."/>
            <person name="Shao H."/>
            <person name="Ye R."/>
            <person name="Li L."/>
            <person name="Wei W."/>
            <person name="Wang X."/>
            <person name="Wang C."/>
            <person name="Yang T."/>
            <person name="Huo Q."/>
            <person name="Li W."/>
            <person name="Guo W."/>
            <person name="Chen H."/>
            <person name="Zhou L."/>
            <person name="Ni X."/>
            <person name="Tian J."/>
            <person name="Zhou Y."/>
            <person name="Sheng Y."/>
            <person name="Liu T."/>
            <person name="Pan Y."/>
            <person name="Xia L."/>
            <person name="Li J."/>
            <person name="Zhao F."/>
            <person name="Cao W."/>
        </authorList>
    </citation>
    <scope>NUCLEOTIDE SEQUENCE</scope>
    <source>
        <strain evidence="1">Dsil-2018</strain>
    </source>
</reference>
<evidence type="ECO:0000313" key="1">
    <source>
        <dbReference type="EMBL" id="KAH7934100.1"/>
    </source>
</evidence>
<proteinExistence type="predicted"/>
<name>A0ACB8C5L1_DERSI</name>
<dbReference type="EMBL" id="CM023478">
    <property type="protein sequence ID" value="KAH7934100.1"/>
    <property type="molecule type" value="Genomic_DNA"/>
</dbReference>